<dbReference type="PROSITE" id="PS01081">
    <property type="entry name" value="HTH_TETR_1"/>
    <property type="match status" value="1"/>
</dbReference>
<evidence type="ECO:0000256" key="5">
    <source>
        <dbReference type="SAM" id="MobiDB-lite"/>
    </source>
</evidence>
<name>A0A512PE75_9CELL</name>
<dbReference type="PRINTS" id="PR00455">
    <property type="entry name" value="HTHTETR"/>
</dbReference>
<dbReference type="RefSeq" id="WP_146953224.1">
    <property type="nucleotide sequence ID" value="NZ_BAABBJ010000007.1"/>
</dbReference>
<dbReference type="PROSITE" id="PS50977">
    <property type="entry name" value="HTH_TETR_2"/>
    <property type="match status" value="1"/>
</dbReference>
<dbReference type="SUPFAM" id="SSF48498">
    <property type="entry name" value="Tetracyclin repressor-like, C-terminal domain"/>
    <property type="match status" value="1"/>
</dbReference>
<evidence type="ECO:0000313" key="8">
    <source>
        <dbReference type="Proteomes" id="UP000321798"/>
    </source>
</evidence>
<dbReference type="AlphaFoldDB" id="A0A512PE75"/>
<dbReference type="GO" id="GO:0000976">
    <property type="term" value="F:transcription cis-regulatory region binding"/>
    <property type="evidence" value="ECO:0007669"/>
    <property type="project" value="TreeGrafter"/>
</dbReference>
<sequence>MRSPDPQLDQALIEAAVTELVQVGYARLTTAAVARRAGASTASLYRRWPSKHALVAEAATRLAEQALHPADTGSLTGDLTSLLQQKHAAVAGETGIALVSLVGQSAHDPELARTLHEAVFGLTRTHIATILDRAAARDELADGLDRDVFADLVIGAVLAPLVDRWSTDRDAADNPASLTTAAGTSGTDPSTSTGALAAARMLALAATR</sequence>
<dbReference type="GO" id="GO:0003700">
    <property type="term" value="F:DNA-binding transcription factor activity"/>
    <property type="evidence" value="ECO:0007669"/>
    <property type="project" value="TreeGrafter"/>
</dbReference>
<dbReference type="OrthoDB" id="9796019at2"/>
<feature type="region of interest" description="Disordered" evidence="5">
    <location>
        <begin position="169"/>
        <end position="193"/>
    </location>
</feature>
<dbReference type="InterPro" id="IPR011075">
    <property type="entry name" value="TetR_C"/>
</dbReference>
<evidence type="ECO:0000256" key="3">
    <source>
        <dbReference type="ARBA" id="ARBA00023163"/>
    </source>
</evidence>
<evidence type="ECO:0000256" key="1">
    <source>
        <dbReference type="ARBA" id="ARBA00023015"/>
    </source>
</evidence>
<evidence type="ECO:0000256" key="4">
    <source>
        <dbReference type="PROSITE-ProRule" id="PRU00335"/>
    </source>
</evidence>
<dbReference type="PANTHER" id="PTHR30055:SF148">
    <property type="entry name" value="TETR-FAMILY TRANSCRIPTIONAL REGULATOR"/>
    <property type="match status" value="1"/>
</dbReference>
<feature type="DNA-binding region" description="H-T-H motif" evidence="4">
    <location>
        <begin position="29"/>
        <end position="48"/>
    </location>
</feature>
<feature type="domain" description="HTH tetR-type" evidence="6">
    <location>
        <begin position="6"/>
        <end position="66"/>
    </location>
</feature>
<keyword evidence="2 4" id="KW-0238">DNA-binding</keyword>
<organism evidence="7 8">
    <name type="scientific">Cellulomonas soli</name>
    <dbReference type="NCBI Taxonomy" id="931535"/>
    <lineage>
        <taxon>Bacteria</taxon>
        <taxon>Bacillati</taxon>
        <taxon>Actinomycetota</taxon>
        <taxon>Actinomycetes</taxon>
        <taxon>Micrococcales</taxon>
        <taxon>Cellulomonadaceae</taxon>
        <taxon>Cellulomonas</taxon>
    </lineage>
</organism>
<dbReference type="Pfam" id="PF16859">
    <property type="entry name" value="TetR_C_11"/>
    <property type="match status" value="1"/>
</dbReference>
<evidence type="ECO:0000256" key="2">
    <source>
        <dbReference type="ARBA" id="ARBA00023125"/>
    </source>
</evidence>
<gene>
    <name evidence="7" type="ORF">CSO01_21930</name>
</gene>
<dbReference type="InterPro" id="IPR023772">
    <property type="entry name" value="DNA-bd_HTH_TetR-type_CS"/>
</dbReference>
<dbReference type="Proteomes" id="UP000321798">
    <property type="component" value="Unassembled WGS sequence"/>
</dbReference>
<evidence type="ECO:0000259" key="6">
    <source>
        <dbReference type="PROSITE" id="PS50977"/>
    </source>
</evidence>
<dbReference type="InterPro" id="IPR009057">
    <property type="entry name" value="Homeodomain-like_sf"/>
</dbReference>
<feature type="compositionally biased region" description="Low complexity" evidence="5">
    <location>
        <begin position="176"/>
        <end position="193"/>
    </location>
</feature>
<accession>A0A512PE75</accession>
<dbReference type="EMBL" id="BKAL01000007">
    <property type="protein sequence ID" value="GEP69478.1"/>
    <property type="molecule type" value="Genomic_DNA"/>
</dbReference>
<protein>
    <recommendedName>
        <fullName evidence="6">HTH tetR-type domain-containing protein</fullName>
    </recommendedName>
</protein>
<dbReference type="PANTHER" id="PTHR30055">
    <property type="entry name" value="HTH-TYPE TRANSCRIPTIONAL REGULATOR RUTR"/>
    <property type="match status" value="1"/>
</dbReference>
<keyword evidence="1" id="KW-0805">Transcription regulation</keyword>
<dbReference type="InterPro" id="IPR001647">
    <property type="entry name" value="HTH_TetR"/>
</dbReference>
<reference evidence="7 8" key="1">
    <citation type="submission" date="2019-07" db="EMBL/GenBank/DDBJ databases">
        <title>Whole genome shotgun sequence of Cellulomonas soli NBRC 109434.</title>
        <authorList>
            <person name="Hosoyama A."/>
            <person name="Uohara A."/>
            <person name="Ohji S."/>
            <person name="Ichikawa N."/>
        </authorList>
    </citation>
    <scope>NUCLEOTIDE SEQUENCE [LARGE SCALE GENOMIC DNA]</scope>
    <source>
        <strain evidence="7 8">NBRC 109434</strain>
    </source>
</reference>
<comment type="caution">
    <text evidence="7">The sequence shown here is derived from an EMBL/GenBank/DDBJ whole genome shotgun (WGS) entry which is preliminary data.</text>
</comment>
<dbReference type="Gene3D" id="1.10.357.10">
    <property type="entry name" value="Tetracycline Repressor, domain 2"/>
    <property type="match status" value="1"/>
</dbReference>
<keyword evidence="3" id="KW-0804">Transcription</keyword>
<dbReference type="InterPro" id="IPR050109">
    <property type="entry name" value="HTH-type_TetR-like_transc_reg"/>
</dbReference>
<dbReference type="SUPFAM" id="SSF46689">
    <property type="entry name" value="Homeodomain-like"/>
    <property type="match status" value="1"/>
</dbReference>
<dbReference type="Pfam" id="PF00440">
    <property type="entry name" value="TetR_N"/>
    <property type="match status" value="1"/>
</dbReference>
<evidence type="ECO:0000313" key="7">
    <source>
        <dbReference type="EMBL" id="GEP69478.1"/>
    </source>
</evidence>
<keyword evidence="8" id="KW-1185">Reference proteome</keyword>
<proteinExistence type="predicted"/>
<dbReference type="InterPro" id="IPR036271">
    <property type="entry name" value="Tet_transcr_reg_TetR-rel_C_sf"/>
</dbReference>
<dbReference type="Gene3D" id="1.10.10.60">
    <property type="entry name" value="Homeodomain-like"/>
    <property type="match status" value="1"/>
</dbReference>